<dbReference type="EMBL" id="KI913996">
    <property type="protein sequence ID" value="ETV92964.1"/>
    <property type="molecule type" value="Genomic_DNA"/>
</dbReference>
<reference evidence="1" key="1">
    <citation type="submission" date="2013-12" db="EMBL/GenBank/DDBJ databases">
        <title>The Genome Sequence of Aphanomyces invadans NJM9701.</title>
        <authorList>
            <consortium name="The Broad Institute Genomics Platform"/>
            <person name="Russ C."/>
            <person name="Tyler B."/>
            <person name="van West P."/>
            <person name="Dieguez-Uribeondo J."/>
            <person name="Young S.K."/>
            <person name="Zeng Q."/>
            <person name="Gargeya S."/>
            <person name="Fitzgerald M."/>
            <person name="Abouelleil A."/>
            <person name="Alvarado L."/>
            <person name="Chapman S.B."/>
            <person name="Gainer-Dewar J."/>
            <person name="Goldberg J."/>
            <person name="Griggs A."/>
            <person name="Gujja S."/>
            <person name="Hansen M."/>
            <person name="Howarth C."/>
            <person name="Imamovic A."/>
            <person name="Ireland A."/>
            <person name="Larimer J."/>
            <person name="McCowan C."/>
            <person name="Murphy C."/>
            <person name="Pearson M."/>
            <person name="Poon T.W."/>
            <person name="Priest M."/>
            <person name="Roberts A."/>
            <person name="Saif S."/>
            <person name="Shea T."/>
            <person name="Sykes S."/>
            <person name="Wortman J."/>
            <person name="Nusbaum C."/>
            <person name="Birren B."/>
        </authorList>
    </citation>
    <scope>NUCLEOTIDE SEQUENCE [LARGE SCALE GENOMIC DNA]</scope>
    <source>
        <strain evidence="1">NJM9701</strain>
    </source>
</reference>
<name>A0A024TG49_9STRA</name>
<evidence type="ECO:0000313" key="1">
    <source>
        <dbReference type="EMBL" id="ETV92964.1"/>
    </source>
</evidence>
<dbReference type="GeneID" id="20090009"/>
<dbReference type="VEuPathDB" id="FungiDB:H310_12959"/>
<accession>A0A024TG49</accession>
<proteinExistence type="predicted"/>
<organism evidence="1">
    <name type="scientific">Aphanomyces invadans</name>
    <dbReference type="NCBI Taxonomy" id="157072"/>
    <lineage>
        <taxon>Eukaryota</taxon>
        <taxon>Sar</taxon>
        <taxon>Stramenopiles</taxon>
        <taxon>Oomycota</taxon>
        <taxon>Saprolegniomycetes</taxon>
        <taxon>Saprolegniales</taxon>
        <taxon>Verrucalvaceae</taxon>
        <taxon>Aphanomyces</taxon>
    </lineage>
</organism>
<dbReference type="AlphaFoldDB" id="A0A024TG49"/>
<dbReference type="RefSeq" id="XP_008878485.1">
    <property type="nucleotide sequence ID" value="XM_008880263.1"/>
</dbReference>
<sequence length="107" mass="12245">MALLLTTFKHTLCRLTPPAVRGDTIAPFNPPIVGIDLLDFVVPWFFNLHQKNHDPYEKHILFKHVEYTPQGLSHADLVCLRRRTHVLRPKCVPRCHFIPARRGSSGG</sequence>
<protein>
    <submittedName>
        <fullName evidence="1">Uncharacterized protein</fullName>
    </submittedName>
</protein>
<gene>
    <name evidence="1" type="ORF">H310_12959</name>
</gene>